<dbReference type="EMBL" id="OIVN01003135">
    <property type="protein sequence ID" value="SPD09044.1"/>
    <property type="molecule type" value="Genomic_DNA"/>
</dbReference>
<dbReference type="PANTHER" id="PTHR47074:SF11">
    <property type="entry name" value="REVERSE TRANSCRIPTASE-LIKE PROTEIN"/>
    <property type="match status" value="1"/>
</dbReference>
<dbReference type="GO" id="GO:0004523">
    <property type="term" value="F:RNA-DNA hybrid ribonuclease activity"/>
    <property type="evidence" value="ECO:0007669"/>
    <property type="project" value="InterPro"/>
</dbReference>
<dbReference type="InterPro" id="IPR052929">
    <property type="entry name" value="RNase_H-like_EbsB-rel"/>
</dbReference>
<reference evidence="2" key="1">
    <citation type="submission" date="2018-02" db="EMBL/GenBank/DDBJ databases">
        <authorList>
            <person name="Cohen D.B."/>
            <person name="Kent A.D."/>
        </authorList>
    </citation>
    <scope>NUCLEOTIDE SEQUENCE</scope>
</reference>
<organism evidence="2">
    <name type="scientific">Fagus sylvatica</name>
    <name type="common">Beechnut</name>
    <dbReference type="NCBI Taxonomy" id="28930"/>
    <lineage>
        <taxon>Eukaryota</taxon>
        <taxon>Viridiplantae</taxon>
        <taxon>Streptophyta</taxon>
        <taxon>Embryophyta</taxon>
        <taxon>Tracheophyta</taxon>
        <taxon>Spermatophyta</taxon>
        <taxon>Magnoliopsida</taxon>
        <taxon>eudicotyledons</taxon>
        <taxon>Gunneridae</taxon>
        <taxon>Pentapetalae</taxon>
        <taxon>rosids</taxon>
        <taxon>fabids</taxon>
        <taxon>Fagales</taxon>
        <taxon>Fagaceae</taxon>
        <taxon>Fagus</taxon>
    </lineage>
</organism>
<dbReference type="InterPro" id="IPR044730">
    <property type="entry name" value="RNase_H-like_dom_plant"/>
</dbReference>
<sequence length="366" mass="41483">MMWRSKDHRSAGLWWSLLSSGGCLGGYGRLLKSFQPLIVAFVSTGDAVDHSLAPPPQIVFVTEFGVDRWVIHRGPLVDSLMTQDKSGWDLSKLQNLFDDATIQAILNIPKWNTTQRDQWIWRKNFSGSLTVKSAYKEAINLDLLGPFPLIWVSLIQFFHYPPIELCFNREDKKNFLLVGAITLDQIWKIRNLRVHEAKVVDVDRALQDIHMRSREFWYVQKIPSFAVCTAIEGVWKKPRQGCLKVNCDAVVGPVFSNVAVVARYWRGTVVLATSKKVNTTIPLQVEAEAILWATQLAKDLEVAEVWFESDSKLCMDAILRTSSISWRAHGIINSIKPFFVNHPSWLGSWVSHKANGAPHALAGWSF</sequence>
<dbReference type="InterPro" id="IPR002156">
    <property type="entry name" value="RNaseH_domain"/>
</dbReference>
<dbReference type="AlphaFoldDB" id="A0A2N9HBT6"/>
<evidence type="ECO:0000313" key="2">
    <source>
        <dbReference type="EMBL" id="SPD09044.1"/>
    </source>
</evidence>
<protein>
    <recommendedName>
        <fullName evidence="1">RNase H type-1 domain-containing protein</fullName>
    </recommendedName>
</protein>
<dbReference type="InterPro" id="IPR036397">
    <property type="entry name" value="RNaseH_sf"/>
</dbReference>
<dbReference type="CDD" id="cd06222">
    <property type="entry name" value="RNase_H_like"/>
    <property type="match status" value="1"/>
</dbReference>
<dbReference type="GO" id="GO:0003676">
    <property type="term" value="F:nucleic acid binding"/>
    <property type="evidence" value="ECO:0007669"/>
    <property type="project" value="InterPro"/>
</dbReference>
<feature type="domain" description="RNase H type-1" evidence="1">
    <location>
        <begin position="247"/>
        <end position="363"/>
    </location>
</feature>
<accession>A0A2N9HBT6</accession>
<dbReference type="InterPro" id="IPR012337">
    <property type="entry name" value="RNaseH-like_sf"/>
</dbReference>
<dbReference type="PANTHER" id="PTHR47074">
    <property type="entry name" value="BNAC02G40300D PROTEIN"/>
    <property type="match status" value="1"/>
</dbReference>
<dbReference type="Gene3D" id="3.30.420.10">
    <property type="entry name" value="Ribonuclease H-like superfamily/Ribonuclease H"/>
    <property type="match status" value="1"/>
</dbReference>
<dbReference type="SUPFAM" id="SSF53098">
    <property type="entry name" value="Ribonuclease H-like"/>
    <property type="match status" value="1"/>
</dbReference>
<evidence type="ECO:0000259" key="1">
    <source>
        <dbReference type="Pfam" id="PF13456"/>
    </source>
</evidence>
<dbReference type="PROSITE" id="PS51257">
    <property type="entry name" value="PROKAR_LIPOPROTEIN"/>
    <property type="match status" value="1"/>
</dbReference>
<name>A0A2N9HBT6_FAGSY</name>
<gene>
    <name evidence="2" type="ORF">FSB_LOCUS36926</name>
</gene>
<proteinExistence type="predicted"/>
<dbReference type="Pfam" id="PF13456">
    <property type="entry name" value="RVT_3"/>
    <property type="match status" value="1"/>
</dbReference>